<reference evidence="4" key="1">
    <citation type="submission" date="2025-08" db="UniProtKB">
        <authorList>
            <consortium name="RefSeq"/>
        </authorList>
    </citation>
    <scope>IDENTIFICATION</scope>
</reference>
<dbReference type="GeneID" id="106744489"/>
<dbReference type="SMART" id="SM00355">
    <property type="entry name" value="ZnF_C2H2"/>
    <property type="match status" value="2"/>
</dbReference>
<keyword evidence="1" id="KW-0863">Zinc-finger</keyword>
<dbReference type="InterPro" id="IPR013087">
    <property type="entry name" value="Znf_C2H2_type"/>
</dbReference>
<dbReference type="RefSeq" id="XP_014474805.1">
    <property type="nucleotide sequence ID" value="XM_014619319.1"/>
</dbReference>
<dbReference type="InterPro" id="IPR036236">
    <property type="entry name" value="Znf_C2H2_sf"/>
</dbReference>
<sequence length="104" mass="12092">HTLVFFCFPDTRSVGYLNCQRVTYPCKNCGKVYSYYSSLARHLKHECGVEPKFHCPLCPYRTKHKSSLNTHLNGRHMKLLNEYYAEPMRRMSNGNKISSLDTGN</sequence>
<dbReference type="OrthoDB" id="10004641at2759"/>
<feature type="non-terminal residue" evidence="4">
    <location>
        <position position="1"/>
    </location>
</feature>
<keyword evidence="3" id="KW-1185">Reference proteome</keyword>
<evidence type="ECO:0000313" key="4">
    <source>
        <dbReference type="RefSeq" id="XP_014474805.1"/>
    </source>
</evidence>
<keyword evidence="1" id="KW-0862">Zinc</keyword>
<gene>
    <name evidence="4" type="primary">LOC106744489</name>
</gene>
<dbReference type="Gene3D" id="3.30.160.60">
    <property type="entry name" value="Classic Zinc Finger"/>
    <property type="match status" value="1"/>
</dbReference>
<evidence type="ECO:0000259" key="2">
    <source>
        <dbReference type="PROSITE" id="PS50157"/>
    </source>
</evidence>
<evidence type="ECO:0000256" key="1">
    <source>
        <dbReference type="PROSITE-ProRule" id="PRU00042"/>
    </source>
</evidence>
<dbReference type="AlphaFoldDB" id="A0A6P3X979"/>
<dbReference type="KEGG" id="dqu:106744489"/>
<proteinExistence type="predicted"/>
<keyword evidence="1" id="KW-0479">Metal-binding</keyword>
<accession>A0A6P3X979</accession>
<protein>
    <submittedName>
        <fullName evidence="4">Longitudinals lacking protein, isoforms A/B/D/L-like</fullName>
    </submittedName>
</protein>
<dbReference type="Proteomes" id="UP000515204">
    <property type="component" value="Unplaced"/>
</dbReference>
<dbReference type="Pfam" id="PF00096">
    <property type="entry name" value="zf-C2H2"/>
    <property type="match status" value="2"/>
</dbReference>
<dbReference type="SUPFAM" id="SSF57667">
    <property type="entry name" value="beta-beta-alpha zinc fingers"/>
    <property type="match status" value="1"/>
</dbReference>
<organism evidence="3 4">
    <name type="scientific">Dinoponera quadriceps</name>
    <name type="common">South American ant</name>
    <dbReference type="NCBI Taxonomy" id="609295"/>
    <lineage>
        <taxon>Eukaryota</taxon>
        <taxon>Metazoa</taxon>
        <taxon>Ecdysozoa</taxon>
        <taxon>Arthropoda</taxon>
        <taxon>Hexapoda</taxon>
        <taxon>Insecta</taxon>
        <taxon>Pterygota</taxon>
        <taxon>Neoptera</taxon>
        <taxon>Endopterygota</taxon>
        <taxon>Hymenoptera</taxon>
        <taxon>Apocrita</taxon>
        <taxon>Aculeata</taxon>
        <taxon>Formicoidea</taxon>
        <taxon>Formicidae</taxon>
        <taxon>Ponerinae</taxon>
        <taxon>Ponerini</taxon>
        <taxon>Dinoponera</taxon>
    </lineage>
</organism>
<dbReference type="PROSITE" id="PS50157">
    <property type="entry name" value="ZINC_FINGER_C2H2_2"/>
    <property type="match status" value="1"/>
</dbReference>
<evidence type="ECO:0000313" key="3">
    <source>
        <dbReference type="Proteomes" id="UP000515204"/>
    </source>
</evidence>
<dbReference type="GO" id="GO:0008270">
    <property type="term" value="F:zinc ion binding"/>
    <property type="evidence" value="ECO:0007669"/>
    <property type="project" value="UniProtKB-KW"/>
</dbReference>
<name>A0A6P3X979_DINQU</name>
<feature type="domain" description="C2H2-type" evidence="2">
    <location>
        <begin position="24"/>
        <end position="51"/>
    </location>
</feature>